<dbReference type="SUPFAM" id="SSF49299">
    <property type="entry name" value="PKD domain"/>
    <property type="match status" value="2"/>
</dbReference>
<feature type="domain" description="PKD" evidence="7">
    <location>
        <begin position="632"/>
        <end position="704"/>
    </location>
</feature>
<dbReference type="Gene3D" id="2.160.20.10">
    <property type="entry name" value="Single-stranded right-handed beta-helix, Pectin lyase-like"/>
    <property type="match status" value="2"/>
</dbReference>
<evidence type="ECO:0000256" key="4">
    <source>
        <dbReference type="ARBA" id="ARBA00022989"/>
    </source>
</evidence>
<dbReference type="SMART" id="SM00710">
    <property type="entry name" value="PbH1"/>
    <property type="match status" value="10"/>
</dbReference>
<dbReference type="PANTHER" id="PTHR46730:SF1">
    <property type="entry name" value="PLAT DOMAIN-CONTAINING PROTEIN"/>
    <property type="match status" value="1"/>
</dbReference>
<feature type="compositionally biased region" description="Polar residues" evidence="6">
    <location>
        <begin position="89"/>
        <end position="106"/>
    </location>
</feature>
<dbReference type="GeneID" id="97547242"/>
<dbReference type="InterPro" id="IPR035986">
    <property type="entry name" value="PKD_dom_sf"/>
</dbReference>
<dbReference type="OrthoDB" id="118000at2157"/>
<gene>
    <name evidence="8" type="ORF">DK846_12960</name>
</gene>
<dbReference type="SMART" id="SM00089">
    <property type="entry name" value="PKD"/>
    <property type="match status" value="2"/>
</dbReference>
<evidence type="ECO:0000256" key="1">
    <source>
        <dbReference type="ARBA" id="ARBA00004141"/>
    </source>
</evidence>
<keyword evidence="9" id="KW-1185">Reference proteome</keyword>
<evidence type="ECO:0000313" key="8">
    <source>
        <dbReference type="EMBL" id="PWR70895.1"/>
    </source>
</evidence>
<dbReference type="Pfam" id="PF18911">
    <property type="entry name" value="PKD_4"/>
    <property type="match status" value="2"/>
</dbReference>
<dbReference type="AlphaFoldDB" id="A0A2V2MX95"/>
<evidence type="ECO:0000256" key="2">
    <source>
        <dbReference type="ARBA" id="ARBA00022692"/>
    </source>
</evidence>
<dbReference type="InterPro" id="IPR039448">
    <property type="entry name" value="Beta_helix"/>
</dbReference>
<evidence type="ECO:0000313" key="9">
    <source>
        <dbReference type="Proteomes" id="UP000245657"/>
    </source>
</evidence>
<dbReference type="InterPro" id="IPR022409">
    <property type="entry name" value="PKD/Chitinase_dom"/>
</dbReference>
<dbReference type="RefSeq" id="WP_109969389.1">
    <property type="nucleotide sequence ID" value="NZ_CP176093.1"/>
</dbReference>
<keyword evidence="2" id="KW-0812">Transmembrane</keyword>
<keyword evidence="5" id="KW-0472">Membrane</keyword>
<keyword evidence="3" id="KW-0677">Repeat</keyword>
<dbReference type="InterPro" id="IPR011050">
    <property type="entry name" value="Pectin_lyase_fold/virulence"/>
</dbReference>
<protein>
    <recommendedName>
        <fullName evidence="7">PKD domain-containing protein</fullName>
    </recommendedName>
</protein>
<dbReference type="Pfam" id="PF05048">
    <property type="entry name" value="NosD"/>
    <property type="match status" value="1"/>
</dbReference>
<comment type="caution">
    <text evidence="8">The sequence shown here is derived from an EMBL/GenBank/DDBJ whole genome shotgun (WGS) entry which is preliminary data.</text>
</comment>
<dbReference type="GO" id="GO:0005261">
    <property type="term" value="F:monoatomic cation channel activity"/>
    <property type="evidence" value="ECO:0007669"/>
    <property type="project" value="TreeGrafter"/>
</dbReference>
<organism evidence="8 9">
    <name type="scientific">Methanospirillum lacunae</name>
    <dbReference type="NCBI Taxonomy" id="668570"/>
    <lineage>
        <taxon>Archaea</taxon>
        <taxon>Methanobacteriati</taxon>
        <taxon>Methanobacteriota</taxon>
        <taxon>Stenosarchaea group</taxon>
        <taxon>Methanomicrobia</taxon>
        <taxon>Methanomicrobiales</taxon>
        <taxon>Methanospirillaceae</taxon>
        <taxon>Methanospirillum</taxon>
    </lineage>
</organism>
<feature type="region of interest" description="Disordered" evidence="6">
    <location>
        <begin position="87"/>
        <end position="106"/>
    </location>
</feature>
<dbReference type="InterPro" id="IPR006626">
    <property type="entry name" value="PbH1"/>
</dbReference>
<dbReference type="PANTHER" id="PTHR46730">
    <property type="entry name" value="POLYCYSTIN-1"/>
    <property type="match status" value="1"/>
</dbReference>
<dbReference type="InterPro" id="IPR007742">
    <property type="entry name" value="NosD_dom"/>
</dbReference>
<dbReference type="CDD" id="cd00146">
    <property type="entry name" value="PKD"/>
    <property type="match status" value="2"/>
</dbReference>
<evidence type="ECO:0000259" key="7">
    <source>
        <dbReference type="PROSITE" id="PS50093"/>
    </source>
</evidence>
<sequence>MNINPSRFFTSLISVWIVLVLGGLASGSGISFEPGHTGPDYNFSGNYSSGQITVTGAGTYYLTDNLTASLSEYAIQVNTSDVMVDGNRKSVTGTGENGIRSTPEGNNTTITQFSMIAGFGTAIYSQGTGGEISDNSVYSNGCAIVVKGTGTLVTGNNASSNSENGIYVTGNNVHITENIVNDNTWSGINTTGLYNYITSNQVKNNLKNGIACQNDAIITGNTVTGNVRDGILTWDNATISENTVSENQRYGMKTTNNVTFLKNTVNYNHEDGIFTGKNAYVFGNDIFNNLAYGLYVGNYATILDNNISSNEEYGLYAGNYANISDSIVNGNAWGGVVAGNYAGVLNNLVNGNQGSGIDVSNNAQVVNNTVSDNLGTGVFSLHGAEIHHNTITNNYDCGINGWGTANITDNMLKNSTYGLFLPDNSVNVNVTENTISGSTDTGIYIDGGGWNAGSGNIYNNNLINTVSVGGTGYLPYFTWTNPKGPQPGTNVIGGPYIAGNYWGNLNGTGWSDLQEPNVSGYSSIPYEIVRESGVYDTVPLVRSLNTISSTNDKWTINYPHGNISYLHLSNATYIIQAKPGADILNVSIDNEPVGPVSNWTFKNIISDHSISSSGQPTPGQVHAFFALNATWGSAPLTVAFTNQSLGSPTSYFWNFGDGDISTDRDPVHTYTTPGVYSVSLKAFNDQTGGIVMLNNAVTVTAGDVPSPTPTPVPGEITAAFSADQTTGGAPLQVRFTDHSIGNPASWIWDFGDGNLSTLQNVTHTYSSMGSFSVSLTAQNGISTGKLVKTGYIIIT</sequence>
<dbReference type="PROSITE" id="PS50093">
    <property type="entry name" value="PKD"/>
    <property type="match status" value="2"/>
</dbReference>
<dbReference type="EMBL" id="QGMY01000009">
    <property type="protein sequence ID" value="PWR70895.1"/>
    <property type="molecule type" value="Genomic_DNA"/>
</dbReference>
<evidence type="ECO:0000256" key="5">
    <source>
        <dbReference type="ARBA" id="ARBA00023136"/>
    </source>
</evidence>
<reference evidence="8 9" key="1">
    <citation type="submission" date="2018-05" db="EMBL/GenBank/DDBJ databases">
        <title>Draft genome of Methanospirillum lacunae Ki8-1.</title>
        <authorList>
            <person name="Dueholm M.S."/>
            <person name="Nielsen P.H."/>
            <person name="Bakmann L.F."/>
            <person name="Otzen D.E."/>
        </authorList>
    </citation>
    <scope>NUCLEOTIDE SEQUENCE [LARGE SCALE GENOMIC DNA]</scope>
    <source>
        <strain evidence="8 9">Ki8-1</strain>
    </source>
</reference>
<dbReference type="FunFam" id="2.60.40.10:FF:000270">
    <property type="entry name" value="Cell surface protein"/>
    <property type="match status" value="1"/>
</dbReference>
<name>A0A2V2MX95_9EURY</name>
<keyword evidence="4" id="KW-1133">Transmembrane helix</keyword>
<comment type="subcellular location">
    <subcellularLocation>
        <location evidence="1">Membrane</location>
        <topology evidence="1">Multi-pass membrane protein</topology>
    </subcellularLocation>
</comment>
<proteinExistence type="predicted"/>
<accession>A0A2V2MX95</accession>
<dbReference type="GO" id="GO:0006816">
    <property type="term" value="P:calcium ion transport"/>
    <property type="evidence" value="ECO:0007669"/>
    <property type="project" value="TreeGrafter"/>
</dbReference>
<dbReference type="InterPro" id="IPR000601">
    <property type="entry name" value="PKD_dom"/>
</dbReference>
<dbReference type="InterPro" id="IPR013783">
    <property type="entry name" value="Ig-like_fold"/>
</dbReference>
<dbReference type="GO" id="GO:0005886">
    <property type="term" value="C:plasma membrane"/>
    <property type="evidence" value="ECO:0007669"/>
    <property type="project" value="TreeGrafter"/>
</dbReference>
<evidence type="ECO:0000256" key="6">
    <source>
        <dbReference type="SAM" id="MobiDB-lite"/>
    </source>
</evidence>
<dbReference type="SUPFAM" id="SSF51126">
    <property type="entry name" value="Pectin lyase-like"/>
    <property type="match status" value="2"/>
</dbReference>
<dbReference type="InterPro" id="IPR012334">
    <property type="entry name" value="Pectin_lyas_fold"/>
</dbReference>
<dbReference type="Pfam" id="PF13229">
    <property type="entry name" value="Beta_helix"/>
    <property type="match status" value="1"/>
</dbReference>
<feature type="domain" description="PKD" evidence="7">
    <location>
        <begin position="716"/>
        <end position="795"/>
    </location>
</feature>
<evidence type="ECO:0000256" key="3">
    <source>
        <dbReference type="ARBA" id="ARBA00022737"/>
    </source>
</evidence>
<dbReference type="Gene3D" id="2.60.40.10">
    <property type="entry name" value="Immunoglobulins"/>
    <property type="match status" value="2"/>
</dbReference>
<dbReference type="Proteomes" id="UP000245657">
    <property type="component" value="Unassembled WGS sequence"/>
</dbReference>